<gene>
    <name evidence="3" type="ORF">JOE57_003599</name>
</gene>
<protein>
    <submittedName>
        <fullName evidence="3">Energy-converting hydrogenase Eha subunit A</fullName>
    </submittedName>
</protein>
<evidence type="ECO:0000313" key="3">
    <source>
        <dbReference type="EMBL" id="MBM7800678.1"/>
    </source>
</evidence>
<dbReference type="EMBL" id="JAFBCF010000001">
    <property type="protein sequence ID" value="MBM7800678.1"/>
    <property type="molecule type" value="Genomic_DNA"/>
</dbReference>
<dbReference type="InterPro" id="IPR016566">
    <property type="entry name" value="UCP010219"/>
</dbReference>
<evidence type="ECO:0000256" key="2">
    <source>
        <dbReference type="SAM" id="Phobius"/>
    </source>
</evidence>
<dbReference type="RefSeq" id="WP_204920026.1">
    <property type="nucleotide sequence ID" value="NZ_BAAAQP010000003.1"/>
</dbReference>
<keyword evidence="2" id="KW-1133">Transmembrane helix</keyword>
<feature type="transmembrane region" description="Helical" evidence="2">
    <location>
        <begin position="65"/>
        <end position="82"/>
    </location>
</feature>
<dbReference type="Pfam" id="PF11361">
    <property type="entry name" value="DUF3159"/>
    <property type="match status" value="1"/>
</dbReference>
<keyword evidence="2" id="KW-0812">Transmembrane</keyword>
<feature type="transmembrane region" description="Helical" evidence="2">
    <location>
        <begin position="198"/>
        <end position="216"/>
    </location>
</feature>
<evidence type="ECO:0000313" key="4">
    <source>
        <dbReference type="Proteomes" id="UP000704762"/>
    </source>
</evidence>
<comment type="caution">
    <text evidence="3">The sequence shown here is derived from an EMBL/GenBank/DDBJ whole genome shotgun (WGS) entry which is preliminary data.</text>
</comment>
<feature type="transmembrane region" description="Helical" evidence="2">
    <location>
        <begin position="166"/>
        <end position="186"/>
    </location>
</feature>
<keyword evidence="2" id="KW-0472">Membrane</keyword>
<keyword evidence="4" id="KW-1185">Reference proteome</keyword>
<feature type="region of interest" description="Disordered" evidence="1">
    <location>
        <begin position="1"/>
        <end position="20"/>
    </location>
</feature>
<accession>A0ABS2RPL9</accession>
<proteinExistence type="predicted"/>
<reference evidence="3 4" key="1">
    <citation type="submission" date="2021-01" db="EMBL/GenBank/DDBJ databases">
        <title>Sequencing the genomes of 1000 actinobacteria strains.</title>
        <authorList>
            <person name="Klenk H.-P."/>
        </authorList>
    </citation>
    <scope>NUCLEOTIDE SEQUENCE [LARGE SCALE GENOMIC DNA]</scope>
    <source>
        <strain evidence="3 4">DSM 18662</strain>
    </source>
</reference>
<dbReference type="Proteomes" id="UP000704762">
    <property type="component" value="Unassembled WGS sequence"/>
</dbReference>
<sequence>MTGSPSPTEEPDREPSERPRFRYVEELVRHELSSSLGGLRGMAEGALPFIAFTCAWVVGRQLYPALAAAVIVALVLGLLRLLQRQSLKFVAQTIFPTALAALIAARTGRAEDAFLPGILYNGALALLSILTILIRKPLVGFIIGAATGDPTGWARDRGLVRMTAKLTAVLAVPYVLRFVVQLPLYLSGQVVALGVAKVALGWPLLLGALFVIGLLLSRGRTPIEDSVLVRTEGNG</sequence>
<name>A0ABS2RPL9_9ACTN</name>
<feature type="transmembrane region" description="Helical" evidence="2">
    <location>
        <begin position="89"/>
        <end position="107"/>
    </location>
</feature>
<feature type="transmembrane region" description="Helical" evidence="2">
    <location>
        <begin position="113"/>
        <end position="134"/>
    </location>
</feature>
<organism evidence="3 4">
    <name type="scientific">Microlunatus panaciterrae</name>
    <dbReference type="NCBI Taxonomy" id="400768"/>
    <lineage>
        <taxon>Bacteria</taxon>
        <taxon>Bacillati</taxon>
        <taxon>Actinomycetota</taxon>
        <taxon>Actinomycetes</taxon>
        <taxon>Propionibacteriales</taxon>
        <taxon>Propionibacteriaceae</taxon>
        <taxon>Microlunatus</taxon>
    </lineage>
</organism>
<evidence type="ECO:0000256" key="1">
    <source>
        <dbReference type="SAM" id="MobiDB-lite"/>
    </source>
</evidence>